<dbReference type="EMBL" id="JAPDGR010001064">
    <property type="protein sequence ID" value="KAJ2985676.1"/>
    <property type="molecule type" value="Genomic_DNA"/>
</dbReference>
<reference evidence="1" key="1">
    <citation type="submission" date="2022-10" db="EMBL/GenBank/DDBJ databases">
        <title>Genome Sequence of Xylaria curta.</title>
        <authorList>
            <person name="Buettner E."/>
        </authorList>
    </citation>
    <scope>NUCLEOTIDE SEQUENCE</scope>
    <source>
        <strain evidence="1">Babe10</strain>
    </source>
</reference>
<sequence length="279" mass="30065">MTLTSDLAVVICHGSYHTTAPYMPLVDSLKVAGIDAYCPQLPTSDLTKLNAGDTNSPDFGREPPEGGYPQGSEDADTILSILSSLILEQGKRVLLVGHSSGGWVATETARPELQAKARKDQGLSGGIIGIFYIGAFIIPVGESVHSFFQPKDGSFVVSPFLDFHKHGGTGLATPKDAEKYFFNDLEPSVAEKWKTTLTASPVLPTKLSNDAYAALPCAYLILEGDKTLPKSYQEGMVALQAQKTGDFTLYRCPAGHSPHLSWTDGTVETIQEFIQKIEN</sequence>
<keyword evidence="2" id="KW-1185">Reference proteome</keyword>
<name>A0ACC1P469_9PEZI</name>
<protein>
    <submittedName>
        <fullName evidence="1">Uncharacterized protein</fullName>
    </submittedName>
</protein>
<comment type="caution">
    <text evidence="1">The sequence shown here is derived from an EMBL/GenBank/DDBJ whole genome shotgun (WGS) entry which is preliminary data.</text>
</comment>
<gene>
    <name evidence="1" type="ORF">NUW58_g5408</name>
</gene>
<accession>A0ACC1P469</accession>
<organism evidence="1 2">
    <name type="scientific">Xylaria curta</name>
    <dbReference type="NCBI Taxonomy" id="42375"/>
    <lineage>
        <taxon>Eukaryota</taxon>
        <taxon>Fungi</taxon>
        <taxon>Dikarya</taxon>
        <taxon>Ascomycota</taxon>
        <taxon>Pezizomycotina</taxon>
        <taxon>Sordariomycetes</taxon>
        <taxon>Xylariomycetidae</taxon>
        <taxon>Xylariales</taxon>
        <taxon>Xylariaceae</taxon>
        <taxon>Xylaria</taxon>
    </lineage>
</organism>
<evidence type="ECO:0000313" key="2">
    <source>
        <dbReference type="Proteomes" id="UP001143856"/>
    </source>
</evidence>
<dbReference type="Proteomes" id="UP001143856">
    <property type="component" value="Unassembled WGS sequence"/>
</dbReference>
<proteinExistence type="predicted"/>
<evidence type="ECO:0000313" key="1">
    <source>
        <dbReference type="EMBL" id="KAJ2985676.1"/>
    </source>
</evidence>